<dbReference type="Pfam" id="PF13087">
    <property type="entry name" value="AAA_12"/>
    <property type="match status" value="1"/>
</dbReference>
<feature type="domain" description="DNA2/NAM7 helicase-like C-terminal" evidence="1">
    <location>
        <begin position="22"/>
        <end position="87"/>
    </location>
</feature>
<dbReference type="InterPro" id="IPR027417">
    <property type="entry name" value="P-loop_NTPase"/>
</dbReference>
<dbReference type="InterPro" id="IPR041679">
    <property type="entry name" value="DNA2/NAM7-like_C"/>
</dbReference>
<accession>A0A699I418</accession>
<gene>
    <name evidence="2" type="ORF">Tci_475479</name>
</gene>
<dbReference type="AlphaFoldDB" id="A0A699I418"/>
<protein>
    <recommendedName>
        <fullName evidence="1">DNA2/NAM7 helicase-like C-terminal domain-containing protein</fullName>
    </recommendedName>
</protein>
<sequence length="113" mass="12686">MEIDHSQLAHQRSAPKVGGEIVQLLLYKARASSKLKITIVVLSLYGAQVQSLQQMLEVLCQNNELFKVEEYQGVNVDVVLISTVGAHAYNVTIIDEHSFRVLLDLLCRKYSSK</sequence>
<proteinExistence type="predicted"/>
<organism evidence="2">
    <name type="scientific">Tanacetum cinerariifolium</name>
    <name type="common">Dalmatian daisy</name>
    <name type="synonym">Chrysanthemum cinerariifolium</name>
    <dbReference type="NCBI Taxonomy" id="118510"/>
    <lineage>
        <taxon>Eukaryota</taxon>
        <taxon>Viridiplantae</taxon>
        <taxon>Streptophyta</taxon>
        <taxon>Embryophyta</taxon>
        <taxon>Tracheophyta</taxon>
        <taxon>Spermatophyta</taxon>
        <taxon>Magnoliopsida</taxon>
        <taxon>eudicotyledons</taxon>
        <taxon>Gunneridae</taxon>
        <taxon>Pentapetalae</taxon>
        <taxon>asterids</taxon>
        <taxon>campanulids</taxon>
        <taxon>Asterales</taxon>
        <taxon>Asteraceae</taxon>
        <taxon>Asteroideae</taxon>
        <taxon>Anthemideae</taxon>
        <taxon>Anthemidinae</taxon>
        <taxon>Tanacetum</taxon>
    </lineage>
</organism>
<comment type="caution">
    <text evidence="2">The sequence shown here is derived from an EMBL/GenBank/DDBJ whole genome shotgun (WGS) entry which is preliminary data.</text>
</comment>
<reference evidence="2" key="1">
    <citation type="journal article" date="2019" name="Sci. Rep.">
        <title>Draft genome of Tanacetum cinerariifolium, the natural source of mosquito coil.</title>
        <authorList>
            <person name="Yamashiro T."/>
            <person name="Shiraishi A."/>
            <person name="Satake H."/>
            <person name="Nakayama K."/>
        </authorList>
    </citation>
    <scope>NUCLEOTIDE SEQUENCE</scope>
</reference>
<dbReference type="EMBL" id="BKCJ010234154">
    <property type="protein sequence ID" value="GEZ03506.1"/>
    <property type="molecule type" value="Genomic_DNA"/>
</dbReference>
<evidence type="ECO:0000313" key="2">
    <source>
        <dbReference type="EMBL" id="GEZ03506.1"/>
    </source>
</evidence>
<name>A0A699I418_TANCI</name>
<dbReference type="Gene3D" id="3.40.50.300">
    <property type="entry name" value="P-loop containing nucleotide triphosphate hydrolases"/>
    <property type="match status" value="1"/>
</dbReference>
<evidence type="ECO:0000259" key="1">
    <source>
        <dbReference type="Pfam" id="PF13087"/>
    </source>
</evidence>